<feature type="compositionally biased region" description="Basic and acidic residues" evidence="1">
    <location>
        <begin position="13"/>
        <end position="64"/>
    </location>
</feature>
<comment type="caution">
    <text evidence="2">The sequence shown here is derived from an EMBL/GenBank/DDBJ whole genome shotgun (WGS) entry which is preliminary data.</text>
</comment>
<dbReference type="OrthoDB" id="3358750at2759"/>
<sequence length="157" mass="18237">MSNVGYPSTYEDGDQRHYSKEAIRQEGRDHGINTEGYLNKDKIMNELQESDTKREMDDRMKHEPGFAATMHGNKPSRGAEIDAELAQEDAEQMAKKREKTDSMPGKKNEDHTEKSEWKQQIDREEKEAQAQHRDKGRNTHEGQGMEYVTRKTHSSRE</sequence>
<feature type="compositionally biased region" description="Basic and acidic residues" evidence="1">
    <location>
        <begin position="92"/>
        <end position="140"/>
    </location>
</feature>
<dbReference type="PANTHER" id="PTHR39475">
    <property type="entry name" value="CONIDIATION-SPECIFIC PROTEIN 6"/>
    <property type="match status" value="1"/>
</dbReference>
<evidence type="ECO:0000256" key="1">
    <source>
        <dbReference type="SAM" id="MobiDB-lite"/>
    </source>
</evidence>
<evidence type="ECO:0000313" key="2">
    <source>
        <dbReference type="EMBL" id="OBS24412.1"/>
    </source>
</evidence>
<protein>
    <submittedName>
        <fullName evidence="2">Uncharacterized protein</fullName>
    </submittedName>
</protein>
<dbReference type="Proteomes" id="UP000091967">
    <property type="component" value="Unassembled WGS sequence"/>
</dbReference>
<name>A0A1B8AV63_FUSPO</name>
<gene>
    <name evidence="2" type="ORF">FPOA_04957</name>
</gene>
<reference evidence="2 3" key="1">
    <citation type="submission" date="2016-06" db="EMBL/GenBank/DDBJ databases">
        <title>Living apart together: crosstalk between the core and supernumerary genomes in a fungal plant pathogen.</title>
        <authorList>
            <person name="Vanheule A."/>
            <person name="Audenaert K."/>
            <person name="Warris S."/>
            <person name="Van De Geest H."/>
            <person name="Schijlen E."/>
            <person name="Hofte M."/>
            <person name="De Saeger S."/>
            <person name="Haesaert G."/>
            <person name="Waalwijk C."/>
            <person name="Van Der Lee T."/>
        </authorList>
    </citation>
    <scope>NUCLEOTIDE SEQUENCE [LARGE SCALE GENOMIC DNA]</scope>
    <source>
        <strain evidence="2 3">2516</strain>
    </source>
</reference>
<feature type="compositionally biased region" description="Acidic residues" evidence="1">
    <location>
        <begin position="81"/>
        <end position="91"/>
    </location>
</feature>
<dbReference type="OMA" id="ATMHGNK"/>
<evidence type="ECO:0000313" key="3">
    <source>
        <dbReference type="Proteomes" id="UP000091967"/>
    </source>
</evidence>
<accession>A0A1B8AV63</accession>
<keyword evidence="3" id="KW-1185">Reference proteome</keyword>
<dbReference type="AlphaFoldDB" id="A0A1B8AV63"/>
<feature type="region of interest" description="Disordered" evidence="1">
    <location>
        <begin position="1"/>
        <end position="157"/>
    </location>
</feature>
<organism evidence="2 3">
    <name type="scientific">Fusarium poae</name>
    <dbReference type="NCBI Taxonomy" id="36050"/>
    <lineage>
        <taxon>Eukaryota</taxon>
        <taxon>Fungi</taxon>
        <taxon>Dikarya</taxon>
        <taxon>Ascomycota</taxon>
        <taxon>Pezizomycotina</taxon>
        <taxon>Sordariomycetes</taxon>
        <taxon>Hypocreomycetidae</taxon>
        <taxon>Hypocreales</taxon>
        <taxon>Nectriaceae</taxon>
        <taxon>Fusarium</taxon>
    </lineage>
</organism>
<dbReference type="EMBL" id="LYXU01000002">
    <property type="protein sequence ID" value="OBS24412.1"/>
    <property type="molecule type" value="Genomic_DNA"/>
</dbReference>
<dbReference type="PANTHER" id="PTHR39475:SF1">
    <property type="entry name" value="CONIDIATION-SPECIFIC PROTEIN 6"/>
    <property type="match status" value="1"/>
</dbReference>
<proteinExistence type="predicted"/>